<evidence type="ECO:0000313" key="9">
    <source>
        <dbReference type="EMBL" id="KAH9841946.1"/>
    </source>
</evidence>
<evidence type="ECO:0000256" key="2">
    <source>
        <dbReference type="ARBA" id="ARBA00004394"/>
    </source>
</evidence>
<dbReference type="RefSeq" id="XP_047783245.1">
    <property type="nucleotide sequence ID" value="XM_047918043.1"/>
</dbReference>
<feature type="transmembrane region" description="Helical" evidence="8">
    <location>
        <begin position="76"/>
        <end position="95"/>
    </location>
</feature>
<evidence type="ECO:0000313" key="10">
    <source>
        <dbReference type="Proteomes" id="UP000814176"/>
    </source>
</evidence>
<feature type="transmembrane region" description="Helical" evidence="8">
    <location>
        <begin position="38"/>
        <end position="56"/>
    </location>
</feature>
<protein>
    <submittedName>
        <fullName evidence="9">Zinc/iron permease</fullName>
    </submittedName>
</protein>
<evidence type="ECO:0000256" key="5">
    <source>
        <dbReference type="ARBA" id="ARBA00023034"/>
    </source>
</evidence>
<evidence type="ECO:0000256" key="8">
    <source>
        <dbReference type="SAM" id="Phobius"/>
    </source>
</evidence>
<feature type="region of interest" description="Disordered" evidence="7">
    <location>
        <begin position="104"/>
        <end position="125"/>
    </location>
</feature>
<evidence type="ECO:0000256" key="4">
    <source>
        <dbReference type="ARBA" id="ARBA00022989"/>
    </source>
</evidence>
<dbReference type="Pfam" id="PF02535">
    <property type="entry name" value="Zip"/>
    <property type="match status" value="2"/>
</dbReference>
<keyword evidence="5" id="KW-0333">Golgi apparatus</keyword>
<keyword evidence="10" id="KW-1185">Reference proteome</keyword>
<dbReference type="PANTHER" id="PTHR16133:SF0">
    <property type="entry name" value="ZINC_IRON REGULATED TRANSPORTER-RELATED PROTEIN 102B, ISOFORM E"/>
    <property type="match status" value="1"/>
</dbReference>
<dbReference type="Proteomes" id="UP000814176">
    <property type="component" value="Unassembled WGS sequence"/>
</dbReference>
<feature type="transmembrane region" description="Helical" evidence="8">
    <location>
        <begin position="286"/>
        <end position="305"/>
    </location>
</feature>
<dbReference type="InterPro" id="IPR045891">
    <property type="entry name" value="ZIP9"/>
</dbReference>
<dbReference type="GeneID" id="71998775"/>
<dbReference type="PANTHER" id="PTHR16133">
    <property type="entry name" value="SOLUTE CARRIER FAMILY 39 ZINC TRANSPORTER , MEMBER 9-RELATED"/>
    <property type="match status" value="1"/>
</dbReference>
<proteinExistence type="predicted"/>
<keyword evidence="6 8" id="KW-0472">Membrane</keyword>
<sequence>MSGFLGVLFMSVLLAAASFGIGVLPLSFAFSKPALAKLSALGTGLLLGAALGVIIPEGVETLAESSSSSSSGHAELPTTAIALSLLGGFTFMLLVEQFLSPHSHTSPALPTSPPHTRKPSLADGPSTVEFDAELELSQLERAEGIAFGSGDGGAAARRVHRRSDSVSGDGEGKARAVPLTLGLVMHALADGLALGSSALSGTAEGGVGAGEAGSVVPSGLSLVVFFALVIHKAPTALALTTSLLSTSLSRTDCKRHIAAFSLSTPLGALASYALLSWFGVGDTAVGAGRVPGVAMLVSGGTFLYVATVLRPGHAEEGDVGHKTRTACTLLGMFVPVAIGAFVGHDHGRGA</sequence>
<name>A0ABQ8KV38_9APHY</name>
<evidence type="ECO:0000256" key="1">
    <source>
        <dbReference type="ARBA" id="ARBA00004127"/>
    </source>
</evidence>
<reference evidence="9 10" key="1">
    <citation type="journal article" date="2021" name="Environ. Microbiol.">
        <title>Gene family expansions and transcriptome signatures uncover fungal adaptations to wood decay.</title>
        <authorList>
            <person name="Hage H."/>
            <person name="Miyauchi S."/>
            <person name="Viragh M."/>
            <person name="Drula E."/>
            <person name="Min B."/>
            <person name="Chaduli D."/>
            <person name="Navarro D."/>
            <person name="Favel A."/>
            <person name="Norest M."/>
            <person name="Lesage-Meessen L."/>
            <person name="Balint B."/>
            <person name="Merenyi Z."/>
            <person name="de Eugenio L."/>
            <person name="Morin E."/>
            <person name="Martinez A.T."/>
            <person name="Baldrian P."/>
            <person name="Stursova M."/>
            <person name="Martinez M.J."/>
            <person name="Novotny C."/>
            <person name="Magnuson J.K."/>
            <person name="Spatafora J.W."/>
            <person name="Maurice S."/>
            <person name="Pangilinan J."/>
            <person name="Andreopoulos W."/>
            <person name="LaButti K."/>
            <person name="Hundley H."/>
            <person name="Na H."/>
            <person name="Kuo A."/>
            <person name="Barry K."/>
            <person name="Lipzen A."/>
            <person name="Henrissat B."/>
            <person name="Riley R."/>
            <person name="Ahrendt S."/>
            <person name="Nagy L.G."/>
            <person name="Grigoriev I.V."/>
            <person name="Martin F."/>
            <person name="Rosso M.N."/>
        </authorList>
    </citation>
    <scope>NUCLEOTIDE SEQUENCE [LARGE SCALE GENOMIC DNA]</scope>
    <source>
        <strain evidence="9 10">CIRM-BRFM 1785</strain>
    </source>
</reference>
<accession>A0ABQ8KV38</accession>
<evidence type="ECO:0000256" key="6">
    <source>
        <dbReference type="ARBA" id="ARBA00023136"/>
    </source>
</evidence>
<organism evidence="9 10">
    <name type="scientific">Rhodofomes roseus</name>
    <dbReference type="NCBI Taxonomy" id="34475"/>
    <lineage>
        <taxon>Eukaryota</taxon>
        <taxon>Fungi</taxon>
        <taxon>Dikarya</taxon>
        <taxon>Basidiomycota</taxon>
        <taxon>Agaricomycotina</taxon>
        <taxon>Agaricomycetes</taxon>
        <taxon>Polyporales</taxon>
        <taxon>Rhodofomes</taxon>
    </lineage>
</organism>
<feature type="transmembrane region" description="Helical" evidence="8">
    <location>
        <begin position="6"/>
        <end position="26"/>
    </location>
</feature>
<feature type="transmembrane region" description="Helical" evidence="8">
    <location>
        <begin position="326"/>
        <end position="344"/>
    </location>
</feature>
<gene>
    <name evidence="9" type="ORF">C8Q71DRAFT_356005</name>
</gene>
<evidence type="ECO:0000256" key="7">
    <source>
        <dbReference type="SAM" id="MobiDB-lite"/>
    </source>
</evidence>
<feature type="transmembrane region" description="Helical" evidence="8">
    <location>
        <begin position="257"/>
        <end position="280"/>
    </location>
</feature>
<comment type="caution">
    <text evidence="9">The sequence shown here is derived from an EMBL/GenBank/DDBJ whole genome shotgun (WGS) entry which is preliminary data.</text>
</comment>
<comment type="subcellular location">
    <subcellularLocation>
        <location evidence="1">Endomembrane system</location>
        <topology evidence="1">Multi-pass membrane protein</topology>
    </subcellularLocation>
    <subcellularLocation>
        <location evidence="2">Golgi apparatus membrane</location>
    </subcellularLocation>
</comment>
<feature type="region of interest" description="Disordered" evidence="7">
    <location>
        <begin position="147"/>
        <end position="172"/>
    </location>
</feature>
<evidence type="ECO:0000256" key="3">
    <source>
        <dbReference type="ARBA" id="ARBA00022692"/>
    </source>
</evidence>
<dbReference type="EMBL" id="JADCUA010000003">
    <property type="protein sequence ID" value="KAH9841946.1"/>
    <property type="molecule type" value="Genomic_DNA"/>
</dbReference>
<keyword evidence="4 8" id="KW-1133">Transmembrane helix</keyword>
<dbReference type="InterPro" id="IPR003689">
    <property type="entry name" value="ZIP"/>
</dbReference>
<keyword evidence="3 8" id="KW-0812">Transmembrane</keyword>